<dbReference type="InterPro" id="IPR001343">
    <property type="entry name" value="Hemolysn_Ca-bd"/>
</dbReference>
<comment type="cofactor">
    <cofactor evidence="1">
        <name>Ca(2+)</name>
        <dbReference type="ChEBI" id="CHEBI:29108"/>
    </cofactor>
</comment>
<organism evidence="7 8">
    <name type="scientific">Pseudosulfitobacter pseudonitzschiae</name>
    <dbReference type="NCBI Taxonomy" id="1402135"/>
    <lineage>
        <taxon>Bacteria</taxon>
        <taxon>Pseudomonadati</taxon>
        <taxon>Pseudomonadota</taxon>
        <taxon>Alphaproteobacteria</taxon>
        <taxon>Rhodobacterales</taxon>
        <taxon>Roseobacteraceae</taxon>
        <taxon>Pseudosulfitobacter</taxon>
    </lineage>
</organism>
<dbReference type="InterPro" id="IPR018511">
    <property type="entry name" value="Hemolysin-typ_Ca-bd_CS"/>
</dbReference>
<dbReference type="PROSITE" id="PS00330">
    <property type="entry name" value="HEMOLYSIN_CALCIUM"/>
    <property type="match status" value="2"/>
</dbReference>
<accession>A0A073IXE3</accession>
<evidence type="ECO:0000313" key="8">
    <source>
        <dbReference type="Proteomes" id="UP000027746"/>
    </source>
</evidence>
<dbReference type="Gene3D" id="2.150.10.10">
    <property type="entry name" value="Serralysin-like metalloprotease, C-terminal"/>
    <property type="match status" value="2"/>
</dbReference>
<name>A0A073IXE3_9RHOB</name>
<feature type="domain" description="DUF4214" evidence="6">
    <location>
        <begin position="703"/>
        <end position="771"/>
    </location>
</feature>
<evidence type="ECO:0000259" key="6">
    <source>
        <dbReference type="Pfam" id="PF13946"/>
    </source>
</evidence>
<evidence type="ECO:0000313" key="7">
    <source>
        <dbReference type="EMBL" id="KEJ94131.1"/>
    </source>
</evidence>
<dbReference type="GeneID" id="68872149"/>
<dbReference type="InterPro" id="IPR013858">
    <property type="entry name" value="Peptidase_M10B_C"/>
</dbReference>
<protein>
    <submittedName>
        <fullName evidence="7">Uncharacterized protein</fullName>
    </submittedName>
</protein>
<dbReference type="InterPro" id="IPR025282">
    <property type="entry name" value="DUF4214"/>
</dbReference>
<dbReference type="Pfam" id="PF00353">
    <property type="entry name" value="HemolysinCabind"/>
    <property type="match status" value="3"/>
</dbReference>
<keyword evidence="3" id="KW-0964">Secreted</keyword>
<comment type="caution">
    <text evidence="7">The sequence shown here is derived from an EMBL/GenBank/DDBJ whole genome shotgun (WGS) entry which is preliminary data.</text>
</comment>
<dbReference type="RefSeq" id="WP_051694653.1">
    <property type="nucleotide sequence ID" value="NZ_CP054603.1"/>
</dbReference>
<sequence>MAYLTHVGTGAGGSDAFVSGISDLVSYTCNKGPRVATISADGQWIEIRNPDGNFSLMHRVFVGDAGGLTAPGRLQLGVHDGSLALLSFGPQGAPVTAHILNSNGRVAESISLPGATGRISCLERVEAAGGKVLVFTAGQDAEGITCWEERADDSWRFEATLDLGGAIGTRDVADMAQVTAHGATWLVTLSAQDNAVNLLQVAAGGQVTLAHRLDAAGGLPVSNPTAVEVVQAGGATFVLMAAAGTSSITVMQVQAAGTLALVDQVNDDLNTRFQSLTQMEVVAVEGRVFIVAGGADDGLSLLTLLPDGRLVHLDTIADSSQMALENVTGLSLLVQDGVLRIFASGEGGLRVSELSVDLGDMGTVQKATGSANDLTGTNGDDILQGNGAANVLDGKGGDDILIDGKGEDRLTGGAGADLFVFEADGRRDIITDFQVGVDTIDLSGMGRAYSLDAFKFQSTPNGIKIIFQGEELRLFSHDGQPLDRSDFQLTNLMGLWHVDTGPVLQEAQTLIGTAAADVLQGGTGNDLLRGEAVRASFDDPAGQVFRLYRATLDRDPDRGGHKQWTNALADGSHGLMDVISGFIGSAEFQRTYGATTDAEFVTLLYGNVLDRAPDAGGLAFWTGHLKAGTRSRAEVVRGFSKSSEFKAGTALDSIDMSFAGYQAAMVDDVYRLYRATLGRDPEMAGLLDWSGRMAGDWTYTEVAAGFVGSREFQRTYGDATDRQFVTLLYNNVLDRDPDSAGMDSWLTHLREGTRSREEVVRGFAQSGEFIRSTGDALTAYLRGLGENDRLIGGAGEDVLYGGVLSDTFVFAAFDGGNHRVVDLEAWDRIELQGFGYGGKGSALTHFQQVGDDVVFDDQGVTVTFLNVDLDVVTAQMLMESQGPLRRFPLSQFHQFFPEGFGWCAPSQALSWRAVQAVTNRLHISI</sequence>
<dbReference type="Proteomes" id="UP000027746">
    <property type="component" value="Unassembled WGS sequence"/>
</dbReference>
<reference evidence="7 8" key="1">
    <citation type="submission" date="2014-01" db="EMBL/GenBank/DDBJ databases">
        <title>Sulfitobacter sp. H3 (MCCC 1A00686) Genome Sequencing.</title>
        <authorList>
            <person name="Lai Q."/>
            <person name="Hong Z."/>
        </authorList>
    </citation>
    <scope>NUCLEOTIDE SEQUENCE [LARGE SCALE GENOMIC DNA]</scope>
    <source>
        <strain evidence="7 8">H3</strain>
    </source>
</reference>
<evidence type="ECO:0000256" key="4">
    <source>
        <dbReference type="ARBA" id="ARBA00022737"/>
    </source>
</evidence>
<dbReference type="GO" id="GO:0005615">
    <property type="term" value="C:extracellular space"/>
    <property type="evidence" value="ECO:0007669"/>
    <property type="project" value="InterPro"/>
</dbReference>
<gene>
    <name evidence="7" type="ORF">SUH3_08320</name>
</gene>
<dbReference type="InterPro" id="IPR038255">
    <property type="entry name" value="PBS_linker_sf"/>
</dbReference>
<dbReference type="InterPro" id="IPR011049">
    <property type="entry name" value="Serralysin-like_metalloprot_C"/>
</dbReference>
<evidence type="ECO:0000256" key="3">
    <source>
        <dbReference type="ARBA" id="ARBA00022525"/>
    </source>
</evidence>
<dbReference type="Pfam" id="PF08548">
    <property type="entry name" value="Peptidase_M10_C"/>
    <property type="match status" value="1"/>
</dbReference>
<comment type="subcellular location">
    <subcellularLocation>
        <location evidence="2">Secreted</location>
    </subcellularLocation>
</comment>
<dbReference type="EMBL" id="JAMD01000018">
    <property type="protein sequence ID" value="KEJ94131.1"/>
    <property type="molecule type" value="Genomic_DNA"/>
</dbReference>
<dbReference type="SUPFAM" id="SSF51120">
    <property type="entry name" value="beta-Roll"/>
    <property type="match status" value="2"/>
</dbReference>
<dbReference type="PRINTS" id="PR00313">
    <property type="entry name" value="CABNDNGRPT"/>
</dbReference>
<feature type="domain" description="Peptidase M10 serralysin C-terminal" evidence="5">
    <location>
        <begin position="382"/>
        <end position="449"/>
    </location>
</feature>
<dbReference type="Pfam" id="PF13946">
    <property type="entry name" value="DUF4214"/>
    <property type="match status" value="2"/>
</dbReference>
<proteinExistence type="predicted"/>
<keyword evidence="8" id="KW-1185">Reference proteome</keyword>
<dbReference type="Gene3D" id="1.10.3130.20">
    <property type="entry name" value="Phycobilisome linker domain"/>
    <property type="match status" value="2"/>
</dbReference>
<dbReference type="AlphaFoldDB" id="A0A073IXE3"/>
<keyword evidence="4" id="KW-0677">Repeat</keyword>
<feature type="domain" description="DUF4214" evidence="6">
    <location>
        <begin position="580"/>
        <end position="647"/>
    </location>
</feature>
<dbReference type="GO" id="GO:0005509">
    <property type="term" value="F:calcium ion binding"/>
    <property type="evidence" value="ECO:0007669"/>
    <property type="project" value="InterPro"/>
</dbReference>
<dbReference type="OrthoDB" id="9342475at2"/>
<evidence type="ECO:0000259" key="5">
    <source>
        <dbReference type="Pfam" id="PF08548"/>
    </source>
</evidence>
<evidence type="ECO:0000256" key="1">
    <source>
        <dbReference type="ARBA" id="ARBA00001913"/>
    </source>
</evidence>
<evidence type="ECO:0000256" key="2">
    <source>
        <dbReference type="ARBA" id="ARBA00004613"/>
    </source>
</evidence>